<keyword evidence="9" id="KW-1185">Reference proteome</keyword>
<dbReference type="RefSeq" id="XP_029315279.1">
    <property type="nucleotide sequence ID" value="XM_029459419.1"/>
</dbReference>
<gene>
    <name evidence="10" type="primary">vtcn1</name>
</gene>
<organism evidence="9 10">
    <name type="scientific">Cottoperca gobio</name>
    <name type="common">Frogmouth</name>
    <name type="synonym">Aphritis gobio</name>
    <dbReference type="NCBI Taxonomy" id="56716"/>
    <lineage>
        <taxon>Eukaryota</taxon>
        <taxon>Metazoa</taxon>
        <taxon>Chordata</taxon>
        <taxon>Craniata</taxon>
        <taxon>Vertebrata</taxon>
        <taxon>Euteleostomi</taxon>
        <taxon>Actinopterygii</taxon>
        <taxon>Neopterygii</taxon>
        <taxon>Teleostei</taxon>
        <taxon>Neoteleostei</taxon>
        <taxon>Acanthomorphata</taxon>
        <taxon>Eupercaria</taxon>
        <taxon>Perciformes</taxon>
        <taxon>Notothenioidei</taxon>
        <taxon>Bovichtidae</taxon>
        <taxon>Cottoperca</taxon>
    </lineage>
</organism>
<evidence type="ECO:0000313" key="9">
    <source>
        <dbReference type="Proteomes" id="UP000504630"/>
    </source>
</evidence>
<keyword evidence="6" id="KW-0393">Immunoglobulin domain</keyword>
<keyword evidence="4" id="KW-1015">Disulfide bond</keyword>
<dbReference type="OrthoDB" id="8901134at2759"/>
<dbReference type="Pfam" id="PF07686">
    <property type="entry name" value="V-set"/>
    <property type="match status" value="1"/>
</dbReference>
<evidence type="ECO:0000256" key="6">
    <source>
        <dbReference type="ARBA" id="ARBA00023319"/>
    </source>
</evidence>
<dbReference type="GO" id="GO:0050852">
    <property type="term" value="P:T cell receptor signaling pathway"/>
    <property type="evidence" value="ECO:0007669"/>
    <property type="project" value="TreeGrafter"/>
</dbReference>
<protein>
    <submittedName>
        <fullName evidence="10">V-set domain-containing T-cell activation inhibitor 1</fullName>
    </submittedName>
</protein>
<dbReference type="InterPro" id="IPR053896">
    <property type="entry name" value="BTN3A2-like_Ig-C"/>
</dbReference>
<dbReference type="PANTHER" id="PTHR24100:SF0">
    <property type="entry name" value="V-SET DOMAIN-CONTAINING T-CELL ACTIVATION INHIBITOR 1"/>
    <property type="match status" value="1"/>
</dbReference>
<keyword evidence="7" id="KW-1133">Transmembrane helix</keyword>
<dbReference type="GO" id="GO:0050863">
    <property type="term" value="P:regulation of T cell activation"/>
    <property type="evidence" value="ECO:0007669"/>
    <property type="project" value="UniProtKB-ARBA"/>
</dbReference>
<dbReference type="CTD" id="79679"/>
<feature type="domain" description="Ig-like" evidence="8">
    <location>
        <begin position="35"/>
        <end position="149"/>
    </location>
</feature>
<dbReference type="GO" id="GO:1903037">
    <property type="term" value="P:regulation of leukocyte cell-cell adhesion"/>
    <property type="evidence" value="ECO:0007669"/>
    <property type="project" value="UniProtKB-ARBA"/>
</dbReference>
<dbReference type="GeneID" id="115026560"/>
<sequence>MASLGQIIFYSMITLIVLFSAVIILILALAFSGSSEVMSSNTTPIANLGEDELLSCILKTDSQEVRLTDVSVTWEKKELTGFVYRYEKGAPQLNDQNSQFKGRTQLFPDALVTGNASLLLRGVSRSDAGEYTCSISSSGGGGKVNIQLRTAAFSAPTFKFSNGILAAEASRWFPKPNVTWLNFDADVLSGITNFTQNSAGIFSLVSTLQSVNASETYTCTIQNNLVIAVSTATAIGPDVSGNTFFTYTAASSLLASTYLSIMTSVLCISYLTL</sequence>
<dbReference type="GO" id="GO:0005102">
    <property type="term" value="F:signaling receptor binding"/>
    <property type="evidence" value="ECO:0007669"/>
    <property type="project" value="TreeGrafter"/>
</dbReference>
<dbReference type="KEGG" id="cgob:115026560"/>
<dbReference type="CDD" id="cd00096">
    <property type="entry name" value="Ig"/>
    <property type="match status" value="1"/>
</dbReference>
<dbReference type="InterPro" id="IPR036179">
    <property type="entry name" value="Ig-like_dom_sf"/>
</dbReference>
<dbReference type="Pfam" id="PF22705">
    <property type="entry name" value="C2-set_3"/>
    <property type="match status" value="1"/>
</dbReference>
<dbReference type="InParanoid" id="A0A6J2RZN9"/>
<comment type="subcellular location">
    <subcellularLocation>
        <location evidence="1">Membrane</location>
    </subcellularLocation>
</comment>
<evidence type="ECO:0000313" key="10">
    <source>
        <dbReference type="RefSeq" id="XP_029315279.1"/>
    </source>
</evidence>
<dbReference type="InterPro" id="IPR007110">
    <property type="entry name" value="Ig-like_dom"/>
</dbReference>
<keyword evidence="3 7" id="KW-0472">Membrane</keyword>
<evidence type="ECO:0000259" key="8">
    <source>
        <dbReference type="PROSITE" id="PS50835"/>
    </source>
</evidence>
<proteinExistence type="predicted"/>
<evidence type="ECO:0000256" key="4">
    <source>
        <dbReference type="ARBA" id="ARBA00023157"/>
    </source>
</evidence>
<feature type="transmembrane region" description="Helical" evidence="7">
    <location>
        <begin position="7"/>
        <end position="31"/>
    </location>
</feature>
<dbReference type="PANTHER" id="PTHR24100">
    <property type="entry name" value="BUTYROPHILIN"/>
    <property type="match status" value="1"/>
</dbReference>
<dbReference type="InterPro" id="IPR013106">
    <property type="entry name" value="Ig_V-set"/>
</dbReference>
<evidence type="ECO:0000256" key="3">
    <source>
        <dbReference type="ARBA" id="ARBA00023136"/>
    </source>
</evidence>
<keyword evidence="5" id="KW-0325">Glycoprotein</keyword>
<evidence type="ECO:0000256" key="2">
    <source>
        <dbReference type="ARBA" id="ARBA00022729"/>
    </source>
</evidence>
<keyword evidence="2" id="KW-0732">Signal</keyword>
<name>A0A6J2RZN9_COTGO</name>
<dbReference type="Proteomes" id="UP000504630">
    <property type="component" value="Chromosome 21"/>
</dbReference>
<dbReference type="SUPFAM" id="SSF48726">
    <property type="entry name" value="Immunoglobulin"/>
    <property type="match status" value="2"/>
</dbReference>
<reference evidence="10" key="1">
    <citation type="submission" date="2025-08" db="UniProtKB">
        <authorList>
            <consortium name="RefSeq"/>
        </authorList>
    </citation>
    <scope>IDENTIFICATION</scope>
</reference>
<evidence type="ECO:0000256" key="7">
    <source>
        <dbReference type="SAM" id="Phobius"/>
    </source>
</evidence>
<accession>A0A6J2RZN9</accession>
<dbReference type="GO" id="GO:0001817">
    <property type="term" value="P:regulation of cytokine production"/>
    <property type="evidence" value="ECO:0007669"/>
    <property type="project" value="TreeGrafter"/>
</dbReference>
<dbReference type="AlphaFoldDB" id="A0A6J2RZN9"/>
<dbReference type="GO" id="GO:0009897">
    <property type="term" value="C:external side of plasma membrane"/>
    <property type="evidence" value="ECO:0007669"/>
    <property type="project" value="TreeGrafter"/>
</dbReference>
<dbReference type="PROSITE" id="PS50835">
    <property type="entry name" value="IG_LIKE"/>
    <property type="match status" value="1"/>
</dbReference>
<evidence type="ECO:0000256" key="1">
    <source>
        <dbReference type="ARBA" id="ARBA00004370"/>
    </source>
</evidence>
<dbReference type="InterPro" id="IPR013783">
    <property type="entry name" value="Ig-like_fold"/>
</dbReference>
<keyword evidence="7" id="KW-0812">Transmembrane</keyword>
<dbReference type="InterPro" id="IPR050504">
    <property type="entry name" value="IgSF_BTN/MOG"/>
</dbReference>
<dbReference type="Gene3D" id="2.60.40.10">
    <property type="entry name" value="Immunoglobulins"/>
    <property type="match status" value="2"/>
</dbReference>
<evidence type="ECO:0000256" key="5">
    <source>
        <dbReference type="ARBA" id="ARBA00023180"/>
    </source>
</evidence>
<dbReference type="FunFam" id="2.60.40.10:FF:000142">
    <property type="entry name" value="V-set domain-containing T-cell activation inhibitor 1"/>
    <property type="match status" value="1"/>
</dbReference>